<dbReference type="Gene3D" id="3.30.70.330">
    <property type="match status" value="3"/>
</dbReference>
<dbReference type="InterPro" id="IPR000504">
    <property type="entry name" value="RRM_dom"/>
</dbReference>
<name>A0A6P5LI57_PHACI</name>
<dbReference type="CDD" id="cd12634">
    <property type="entry name" value="RRM2_CELF1_2"/>
    <property type="match status" value="1"/>
</dbReference>
<accession>A0A6P5LI57</accession>
<dbReference type="FunFam" id="3.30.70.330:FF:000016">
    <property type="entry name" value="CUGBP Elav-like family member 1 isoform 2"/>
    <property type="match status" value="1"/>
</dbReference>
<feature type="domain" description="RRM" evidence="11">
    <location>
        <begin position="156"/>
        <end position="236"/>
    </location>
</feature>
<proteinExistence type="inferred from homology"/>
<dbReference type="InterPro" id="IPR034199">
    <property type="entry name" value="CELF1/2_RRM3"/>
</dbReference>
<dbReference type="InterPro" id="IPR034196">
    <property type="entry name" value="CELF1/2_RRM1"/>
</dbReference>
<evidence type="ECO:0000256" key="6">
    <source>
        <dbReference type="ARBA" id="ARBA00022737"/>
    </source>
</evidence>
<dbReference type="GO" id="GO:0005634">
    <property type="term" value="C:nucleus"/>
    <property type="evidence" value="ECO:0007669"/>
    <property type="project" value="UniProtKB-SubCell"/>
</dbReference>
<evidence type="ECO:0000313" key="13">
    <source>
        <dbReference type="RefSeq" id="XP_020855376.1"/>
    </source>
</evidence>
<dbReference type="GeneID" id="110217348"/>
<evidence type="ECO:0000259" key="11">
    <source>
        <dbReference type="PROSITE" id="PS50102"/>
    </source>
</evidence>
<dbReference type="GO" id="GO:0005737">
    <property type="term" value="C:cytoplasm"/>
    <property type="evidence" value="ECO:0007669"/>
    <property type="project" value="UniProtKB-SubCell"/>
</dbReference>
<keyword evidence="6" id="KW-0677">Repeat</keyword>
<sequence length="546" mass="58613">MTSSFKLDFLPEMMVDSRLLVSERIRTSSFLSSFAQGTPRSSNGTANKMNGALDHSDQPDPDAIKMFVGQIPRSWSEKELKELFEPYGAVYQINVLRDRSQNPPQSKGCCFVTFYTRKAALEAQNALHNIKTLPGMHHPIQMKPADSEKSNAVEDRKLFIGMVSKKCNENDIRVMFSPFGQIEECRILRGPDGLSRGCAFVTFSTRAMAQNAIKAMHQSQTMEGCSSPIVVKFADTQKDKEQRRLQQQLAQQMQQLNTATWGNLTGLGGLTPQYLALLQQATSSSNLGAFSGIQQMAGMNALQLQNLATLAAAAAAAQTSATTTNANPLSTTSSALGALTSPVAASTPNSTAGAAMNSLTSLGTLQGLAGATVGLNNINALAGTINMSSRSFWRPKGMAALNGGLGATGLTNGTAGTMDALTQAYSGIQQYAAAALPTLYSQSLLQQQSAAGSQKEGPEGANLFIYHLPQEFGDQDILQMFMPFGNVISAKVFIDKQTNLSKCFGFVSYDNPVSAQAAIQAMNGFQIGMKRLKVQLKRSKNDSKPY</sequence>
<comment type="subcellular location">
    <subcellularLocation>
        <location evidence="2">Cytoplasm</location>
    </subcellularLocation>
    <subcellularLocation>
        <location evidence="1">Nucleus</location>
    </subcellularLocation>
</comment>
<dbReference type="RefSeq" id="XP_020855376.1">
    <property type="nucleotide sequence ID" value="XM_020999717.1"/>
</dbReference>
<dbReference type="GO" id="GO:0003723">
    <property type="term" value="F:RNA binding"/>
    <property type="evidence" value="ECO:0007669"/>
    <property type="project" value="UniProtKB-UniRule"/>
</dbReference>
<evidence type="ECO:0000256" key="8">
    <source>
        <dbReference type="ARBA" id="ARBA00023242"/>
    </source>
</evidence>
<evidence type="ECO:0000313" key="12">
    <source>
        <dbReference type="Proteomes" id="UP000515140"/>
    </source>
</evidence>
<dbReference type="FunFam" id="3.30.70.330:FF:000015">
    <property type="entry name" value="CUGBP Elav-like family member 1 isoform 2"/>
    <property type="match status" value="1"/>
</dbReference>
<dbReference type="SUPFAM" id="SSF54928">
    <property type="entry name" value="RNA-binding domain, RBD"/>
    <property type="match status" value="2"/>
</dbReference>
<dbReference type="SMART" id="SM00360">
    <property type="entry name" value="RRM"/>
    <property type="match status" value="3"/>
</dbReference>
<dbReference type="CTD" id="10659"/>
<reference evidence="13" key="1">
    <citation type="submission" date="2025-08" db="UniProtKB">
        <authorList>
            <consortium name="RefSeq"/>
        </authorList>
    </citation>
    <scope>IDENTIFICATION</scope>
    <source>
        <tissue evidence="13">Spleen</tissue>
    </source>
</reference>
<evidence type="ECO:0000256" key="10">
    <source>
        <dbReference type="SAM" id="MobiDB-lite"/>
    </source>
</evidence>
<evidence type="ECO:0000256" key="4">
    <source>
        <dbReference type="ARBA" id="ARBA00022490"/>
    </source>
</evidence>
<evidence type="ECO:0000256" key="2">
    <source>
        <dbReference type="ARBA" id="ARBA00004496"/>
    </source>
</evidence>
<protein>
    <submittedName>
        <fullName evidence="13">CUGBP Elav-like family member 2 isoform X7</fullName>
    </submittedName>
</protein>
<dbReference type="PROSITE" id="PS50102">
    <property type="entry name" value="RRM"/>
    <property type="match status" value="3"/>
</dbReference>
<dbReference type="GO" id="GO:0006397">
    <property type="term" value="P:mRNA processing"/>
    <property type="evidence" value="ECO:0007669"/>
    <property type="project" value="UniProtKB-KW"/>
</dbReference>
<dbReference type="InterPro" id="IPR012677">
    <property type="entry name" value="Nucleotide-bd_a/b_plait_sf"/>
</dbReference>
<feature type="region of interest" description="Disordered" evidence="10">
    <location>
        <begin position="34"/>
        <end position="58"/>
    </location>
</feature>
<keyword evidence="5" id="KW-0507">mRNA processing</keyword>
<dbReference type="PANTHER" id="PTHR24012">
    <property type="entry name" value="RNA BINDING PROTEIN"/>
    <property type="match status" value="1"/>
</dbReference>
<dbReference type="CDD" id="cd12631">
    <property type="entry name" value="RRM1_CELF1_2_Bruno"/>
    <property type="match status" value="1"/>
</dbReference>
<dbReference type="FunFam" id="3.30.70.330:FF:000013">
    <property type="entry name" value="CUGBP Elav-like family member 1 isoform 2"/>
    <property type="match status" value="1"/>
</dbReference>
<organism evidence="12 13">
    <name type="scientific">Phascolarctos cinereus</name>
    <name type="common">Koala</name>
    <dbReference type="NCBI Taxonomy" id="38626"/>
    <lineage>
        <taxon>Eukaryota</taxon>
        <taxon>Metazoa</taxon>
        <taxon>Chordata</taxon>
        <taxon>Craniata</taxon>
        <taxon>Vertebrata</taxon>
        <taxon>Euteleostomi</taxon>
        <taxon>Mammalia</taxon>
        <taxon>Metatheria</taxon>
        <taxon>Diprotodontia</taxon>
        <taxon>Phascolarctidae</taxon>
        <taxon>Phascolarctos</taxon>
    </lineage>
</organism>
<gene>
    <name evidence="13" type="primary">CELF2</name>
</gene>
<keyword evidence="4" id="KW-0963">Cytoplasm</keyword>
<dbReference type="InterPro" id="IPR034198">
    <property type="entry name" value="CELF1/2_RRM2"/>
</dbReference>
<dbReference type="InterPro" id="IPR035979">
    <property type="entry name" value="RBD_domain_sf"/>
</dbReference>
<feature type="domain" description="RRM" evidence="11">
    <location>
        <begin position="64"/>
        <end position="147"/>
    </location>
</feature>
<dbReference type="AlphaFoldDB" id="A0A6P5LI57"/>
<feature type="compositionally biased region" description="Polar residues" evidence="10">
    <location>
        <begin position="34"/>
        <end position="48"/>
    </location>
</feature>
<evidence type="ECO:0000256" key="9">
    <source>
        <dbReference type="PROSITE-ProRule" id="PRU00176"/>
    </source>
</evidence>
<evidence type="ECO:0000256" key="7">
    <source>
        <dbReference type="ARBA" id="ARBA00022884"/>
    </source>
</evidence>
<evidence type="ECO:0000256" key="5">
    <source>
        <dbReference type="ARBA" id="ARBA00022664"/>
    </source>
</evidence>
<dbReference type="CDD" id="cd12638">
    <property type="entry name" value="RRM3_CELF1_2"/>
    <property type="match status" value="1"/>
</dbReference>
<keyword evidence="7 9" id="KW-0694">RNA-binding</keyword>
<dbReference type="Proteomes" id="UP000515140">
    <property type="component" value="Unplaced"/>
</dbReference>
<feature type="domain" description="RRM" evidence="11">
    <location>
        <begin position="461"/>
        <end position="539"/>
    </location>
</feature>
<comment type="similarity">
    <text evidence="3">Belongs to the CELF/BRUNOL family.</text>
</comment>
<keyword evidence="12" id="KW-1185">Reference proteome</keyword>
<evidence type="ECO:0000256" key="1">
    <source>
        <dbReference type="ARBA" id="ARBA00004123"/>
    </source>
</evidence>
<dbReference type="Pfam" id="PF00076">
    <property type="entry name" value="RRM_1"/>
    <property type="match status" value="3"/>
</dbReference>
<keyword evidence="8" id="KW-0539">Nucleus</keyword>
<evidence type="ECO:0000256" key="3">
    <source>
        <dbReference type="ARBA" id="ARBA00009621"/>
    </source>
</evidence>